<dbReference type="AlphaFoldDB" id="X0T7X8"/>
<protein>
    <submittedName>
        <fullName evidence="1">Uncharacterized protein</fullName>
    </submittedName>
</protein>
<sequence>EKECLEKERLEKKRIENQKMENKLFPSNSLFMIPSWGDLLGYPTLGMYAHHQVSRIVSDTVIFLTGYDYSIEIERGTLHFLFGLGYYFLKFELESGKYITDNRILTGLILSDFAYDHMATSANVTLEDDQDVIIAEKVIKVPVDLSYKSENHKTFIKGALMRNIFIPHKDIFLEMMETIRNSDSYQIAKDGHKLLSTHWNFYNQILVSDKMKGKSDLSYLDSAAGLNGIVFAADQQLEETLSPENLTIIESKINSLKSLYTSLEFDPMYLFSILENA</sequence>
<feature type="non-terminal residue" evidence="1">
    <location>
        <position position="1"/>
    </location>
</feature>
<proteinExistence type="predicted"/>
<accession>X0T7X8</accession>
<dbReference type="EMBL" id="BARS01017971">
    <property type="protein sequence ID" value="GAF89309.1"/>
    <property type="molecule type" value="Genomic_DNA"/>
</dbReference>
<name>X0T7X8_9ZZZZ</name>
<reference evidence="1" key="1">
    <citation type="journal article" date="2014" name="Front. Microbiol.">
        <title>High frequency of phylogenetically diverse reductive dehalogenase-homologous genes in deep subseafloor sedimentary metagenomes.</title>
        <authorList>
            <person name="Kawai M."/>
            <person name="Futagami T."/>
            <person name="Toyoda A."/>
            <person name="Takaki Y."/>
            <person name="Nishi S."/>
            <person name="Hori S."/>
            <person name="Arai W."/>
            <person name="Tsubouchi T."/>
            <person name="Morono Y."/>
            <person name="Uchiyama I."/>
            <person name="Ito T."/>
            <person name="Fujiyama A."/>
            <person name="Inagaki F."/>
            <person name="Takami H."/>
        </authorList>
    </citation>
    <scope>NUCLEOTIDE SEQUENCE</scope>
    <source>
        <strain evidence="1">Expedition CK06-06</strain>
    </source>
</reference>
<organism evidence="1">
    <name type="scientific">marine sediment metagenome</name>
    <dbReference type="NCBI Taxonomy" id="412755"/>
    <lineage>
        <taxon>unclassified sequences</taxon>
        <taxon>metagenomes</taxon>
        <taxon>ecological metagenomes</taxon>
    </lineage>
</organism>
<gene>
    <name evidence="1" type="ORF">S01H1_29324</name>
</gene>
<feature type="non-terminal residue" evidence="1">
    <location>
        <position position="277"/>
    </location>
</feature>
<comment type="caution">
    <text evidence="1">The sequence shown here is derived from an EMBL/GenBank/DDBJ whole genome shotgun (WGS) entry which is preliminary data.</text>
</comment>
<evidence type="ECO:0000313" key="1">
    <source>
        <dbReference type="EMBL" id="GAF89309.1"/>
    </source>
</evidence>